<dbReference type="PANTHER" id="PTHR42847">
    <property type="entry name" value="ALKANESULFONATE MONOOXYGENASE"/>
    <property type="match status" value="1"/>
</dbReference>
<reference evidence="7" key="1">
    <citation type="journal article" date="2019" name="Int. J. Syst. Evol. Microbiol.">
        <title>The Global Catalogue of Microorganisms (GCM) 10K type strain sequencing project: providing services to taxonomists for standard genome sequencing and annotation.</title>
        <authorList>
            <consortium name="The Broad Institute Genomics Platform"/>
            <consortium name="The Broad Institute Genome Sequencing Center for Infectious Disease"/>
            <person name="Wu L."/>
            <person name="Ma J."/>
        </authorList>
    </citation>
    <scope>NUCLEOTIDE SEQUENCE [LARGE SCALE GENOMIC DNA]</scope>
    <source>
        <strain evidence="7">JCM 14901</strain>
    </source>
</reference>
<name>A0ABP5BYN5_9MICO</name>
<dbReference type="Pfam" id="PF00296">
    <property type="entry name" value="Bac_luciferase"/>
    <property type="match status" value="1"/>
</dbReference>
<comment type="caution">
    <text evidence="6">The sequence shown here is derived from an EMBL/GenBank/DDBJ whole genome shotgun (WGS) entry which is preliminary data.</text>
</comment>
<dbReference type="SUPFAM" id="SSF51679">
    <property type="entry name" value="Bacterial luciferase-like"/>
    <property type="match status" value="1"/>
</dbReference>
<protein>
    <submittedName>
        <fullName evidence="6">LLM class F420-dependent oxidoreductase</fullName>
    </submittedName>
</protein>
<feature type="domain" description="Luciferase-like" evidence="5">
    <location>
        <begin position="20"/>
        <end position="257"/>
    </location>
</feature>
<gene>
    <name evidence="6" type="ORF">GCM10009776_14300</name>
</gene>
<dbReference type="Gene3D" id="3.20.20.30">
    <property type="entry name" value="Luciferase-like domain"/>
    <property type="match status" value="1"/>
</dbReference>
<evidence type="ECO:0000256" key="2">
    <source>
        <dbReference type="ARBA" id="ARBA00022643"/>
    </source>
</evidence>
<dbReference type="InterPro" id="IPR050172">
    <property type="entry name" value="SsuD_RutA_monooxygenase"/>
</dbReference>
<keyword evidence="1" id="KW-0285">Flavoprotein</keyword>
<dbReference type="InterPro" id="IPR036661">
    <property type="entry name" value="Luciferase-like_sf"/>
</dbReference>
<keyword evidence="7" id="KW-1185">Reference proteome</keyword>
<dbReference type="InterPro" id="IPR011251">
    <property type="entry name" value="Luciferase-like_dom"/>
</dbReference>
<dbReference type="Proteomes" id="UP001499933">
    <property type="component" value="Unassembled WGS sequence"/>
</dbReference>
<keyword evidence="3" id="KW-0560">Oxidoreductase</keyword>
<proteinExistence type="predicted"/>
<evidence type="ECO:0000313" key="6">
    <source>
        <dbReference type="EMBL" id="GAA1953599.1"/>
    </source>
</evidence>
<dbReference type="InterPro" id="IPR019952">
    <property type="entry name" value="F420_OxRdatse_Rv1855c_pred"/>
</dbReference>
<evidence type="ECO:0000256" key="3">
    <source>
        <dbReference type="ARBA" id="ARBA00023002"/>
    </source>
</evidence>
<keyword evidence="4" id="KW-0503">Monooxygenase</keyword>
<keyword evidence="2" id="KW-0288">FMN</keyword>
<dbReference type="NCBIfam" id="TIGR03560">
    <property type="entry name" value="F420_Rv1855c"/>
    <property type="match status" value="1"/>
</dbReference>
<dbReference type="RefSeq" id="WP_344092817.1">
    <property type="nucleotide sequence ID" value="NZ_BAAAOG010000002.1"/>
</dbReference>
<accession>A0ABP5BYN5</accession>
<evidence type="ECO:0000256" key="1">
    <source>
        <dbReference type="ARBA" id="ARBA00022630"/>
    </source>
</evidence>
<evidence type="ECO:0000256" key="4">
    <source>
        <dbReference type="ARBA" id="ARBA00023033"/>
    </source>
</evidence>
<organism evidence="6 7">
    <name type="scientific">Microbacterium deminutum</name>
    <dbReference type="NCBI Taxonomy" id="344164"/>
    <lineage>
        <taxon>Bacteria</taxon>
        <taxon>Bacillati</taxon>
        <taxon>Actinomycetota</taxon>
        <taxon>Actinomycetes</taxon>
        <taxon>Micrococcales</taxon>
        <taxon>Microbacteriaceae</taxon>
        <taxon>Microbacterium</taxon>
    </lineage>
</organism>
<evidence type="ECO:0000313" key="7">
    <source>
        <dbReference type="Proteomes" id="UP001499933"/>
    </source>
</evidence>
<dbReference type="EMBL" id="BAAAOG010000002">
    <property type="protein sequence ID" value="GAA1953599.1"/>
    <property type="molecule type" value="Genomic_DNA"/>
</dbReference>
<sequence length="300" mass="32763">MAASGHDLETELSPMEFGLHIADFTWSSGQRELGPALARHVRNAEASGIQRITVMDHFWQLPGIGPVEHEMLEAYATLGFIVANTEKALLHTLVTGVIYREPALLAKQVTTLDVLSGGRVGLGIGAAWNEQESLGLGFDFPPVAERFRKLEETIQICLQMWSEEDEPYAGAIYQLERALNSPQSIARPHPYLMIGGGGEKKTLRLVAQYADACNLGVRDELPTHKLDVLRSHCEDVDRDYDEIEKTAMIGVNPESTSSSIASTVSDLAKLGFTATYVFSVGIDEPSRVVELIADVADQVG</sequence>
<dbReference type="PANTHER" id="PTHR42847:SF8">
    <property type="entry name" value="CONSERVED PROTEIN"/>
    <property type="match status" value="1"/>
</dbReference>
<evidence type="ECO:0000259" key="5">
    <source>
        <dbReference type="Pfam" id="PF00296"/>
    </source>
</evidence>